<dbReference type="EMBL" id="FNDW01000001">
    <property type="protein sequence ID" value="SDH53016.1"/>
    <property type="molecule type" value="Genomic_DNA"/>
</dbReference>
<dbReference type="STRING" id="311334.SAMN05421846_10156"/>
<protein>
    <submittedName>
        <fullName evidence="2">Glycosyltransferase, GT2 family</fullName>
    </submittedName>
</protein>
<evidence type="ECO:0000259" key="1">
    <source>
        <dbReference type="Pfam" id="PF00535"/>
    </source>
</evidence>
<dbReference type="RefSeq" id="WP_089853051.1">
    <property type="nucleotide sequence ID" value="NZ_FNDW01000001.1"/>
</dbReference>
<dbReference type="AlphaFoldDB" id="A0A1G8D5L0"/>
<dbReference type="PANTHER" id="PTHR43685">
    <property type="entry name" value="GLYCOSYLTRANSFERASE"/>
    <property type="match status" value="1"/>
</dbReference>
<name>A0A1G8D5L0_9FLAO</name>
<dbReference type="Pfam" id="PF00535">
    <property type="entry name" value="Glycos_transf_2"/>
    <property type="match status" value="1"/>
</dbReference>
<dbReference type="Gene3D" id="3.90.550.10">
    <property type="entry name" value="Spore Coat Polysaccharide Biosynthesis Protein SpsA, Chain A"/>
    <property type="match status" value="1"/>
</dbReference>
<feature type="domain" description="Glycosyltransferase 2-like" evidence="1">
    <location>
        <begin position="10"/>
        <end position="176"/>
    </location>
</feature>
<evidence type="ECO:0000313" key="2">
    <source>
        <dbReference type="EMBL" id="SDH53016.1"/>
    </source>
</evidence>
<dbReference type="InterPro" id="IPR001173">
    <property type="entry name" value="Glyco_trans_2-like"/>
</dbReference>
<sequence length="299" mass="34980">MNNSDTICTVVVTYNRLELLKQCLQGILNQSYPIDKIIIINNGSTDGTGEYLKTLNLPQIEIITQENLGGAGGFHTGIKKAYEYGYGWIWVMDDDVEPFTNCLENLLQFKEKSKCMHPLRIFSDNNEVFKWEHYFDHRTCMPIIHHNISLENKDYCYVNTACFEGMLIHRDVVEKIGFPKTEYFIAGDDTEYGILANLYTNVLYTKKAVMYRKRTVVSHKIRPLQAYYEYRNLFILRKNIKSYFPGSFSSMFYKNLYKDCFSKIMTVLKGKEYSFSEKKLLIGKMIKGIRDGKKIYKNK</sequence>
<gene>
    <name evidence="2" type="ORF">SAMN05421846_10156</name>
</gene>
<dbReference type="GO" id="GO:0016740">
    <property type="term" value="F:transferase activity"/>
    <property type="evidence" value="ECO:0007669"/>
    <property type="project" value="UniProtKB-KW"/>
</dbReference>
<proteinExistence type="predicted"/>
<keyword evidence="2" id="KW-0808">Transferase</keyword>
<dbReference type="OrthoDB" id="9771846at2"/>
<dbReference type="InterPro" id="IPR029044">
    <property type="entry name" value="Nucleotide-diphossugar_trans"/>
</dbReference>
<dbReference type="InterPro" id="IPR050834">
    <property type="entry name" value="Glycosyltransf_2"/>
</dbReference>
<evidence type="ECO:0000313" key="3">
    <source>
        <dbReference type="Proteomes" id="UP000198869"/>
    </source>
</evidence>
<dbReference type="Proteomes" id="UP000198869">
    <property type="component" value="Unassembled WGS sequence"/>
</dbReference>
<accession>A0A1G8D5L0</accession>
<dbReference type="SUPFAM" id="SSF53448">
    <property type="entry name" value="Nucleotide-diphospho-sugar transferases"/>
    <property type="match status" value="1"/>
</dbReference>
<organism evidence="2 3">
    <name type="scientific">Chryseobacterium taeanense</name>
    <dbReference type="NCBI Taxonomy" id="311334"/>
    <lineage>
        <taxon>Bacteria</taxon>
        <taxon>Pseudomonadati</taxon>
        <taxon>Bacteroidota</taxon>
        <taxon>Flavobacteriia</taxon>
        <taxon>Flavobacteriales</taxon>
        <taxon>Weeksellaceae</taxon>
        <taxon>Chryseobacterium group</taxon>
        <taxon>Chryseobacterium</taxon>
    </lineage>
</organism>
<dbReference type="PANTHER" id="PTHR43685:SF2">
    <property type="entry name" value="GLYCOSYLTRANSFERASE 2-LIKE DOMAIN-CONTAINING PROTEIN"/>
    <property type="match status" value="1"/>
</dbReference>
<reference evidence="3" key="1">
    <citation type="submission" date="2016-10" db="EMBL/GenBank/DDBJ databases">
        <authorList>
            <person name="Varghese N."/>
            <person name="Submissions S."/>
        </authorList>
    </citation>
    <scope>NUCLEOTIDE SEQUENCE [LARGE SCALE GENOMIC DNA]</scope>
    <source>
        <strain evidence="3">DSM 17071</strain>
    </source>
</reference>
<dbReference type="CDD" id="cd04185">
    <property type="entry name" value="GT_2_like_b"/>
    <property type="match status" value="1"/>
</dbReference>
<keyword evidence="3" id="KW-1185">Reference proteome</keyword>